<gene>
    <name evidence="2" type="ORF">CAMP_LOCUS10039</name>
</gene>
<comment type="caution">
    <text evidence="2">The sequence shown here is derived from an EMBL/GenBank/DDBJ whole genome shotgun (WGS) entry which is preliminary data.</text>
</comment>
<keyword evidence="3" id="KW-1185">Reference proteome</keyword>
<sequence length="394" mass="45765">MDLLKSVFDIIAGDNGEAEQERNDARLRNLREENKRELKESREKTRSNNDYYTRQREAEIKETQNSYENNMNTMMSEHSKNRQNIEETTKKELEQINVDFGNEMLSLGKTHSTETENIKKSAEKQRTKFEEFMGNIENEKKQNDKKRLFQLDLFGKEEIERSKANEEKMRERAANLHESKMEQLKLKGQKQEHLNAIKTQHLQSNLDLMMIKTQMESSQKLAIVFQKNLASSILKGNESLKKAMNYICDLKNTSSNVKFEVCLKEWALATNVNVGKIRSLRADLNNYTSADQDLRETINSVIGSIETEYQSVQTLQCVANMAIDKNDIKQIEGLKTKFESHFKAIQNHEQQIRKVMAPHDKTLENLTKSYQQLTEKLKNQARIESSSSAAVQKK</sequence>
<accession>A0A9P1IQ93</accession>
<feature type="region of interest" description="Disordered" evidence="1">
    <location>
        <begin position="17"/>
        <end position="57"/>
    </location>
</feature>
<evidence type="ECO:0000313" key="2">
    <source>
        <dbReference type="EMBL" id="CAI5447402.1"/>
    </source>
</evidence>
<dbReference type="Proteomes" id="UP001152747">
    <property type="component" value="Unassembled WGS sequence"/>
</dbReference>
<evidence type="ECO:0000313" key="3">
    <source>
        <dbReference type="Proteomes" id="UP001152747"/>
    </source>
</evidence>
<protein>
    <submittedName>
        <fullName evidence="2">Uncharacterized protein</fullName>
    </submittedName>
</protein>
<reference evidence="2" key="1">
    <citation type="submission" date="2022-11" db="EMBL/GenBank/DDBJ databases">
        <authorList>
            <person name="Kikuchi T."/>
        </authorList>
    </citation>
    <scope>NUCLEOTIDE SEQUENCE</scope>
    <source>
        <strain evidence="2">PS1010</strain>
    </source>
</reference>
<proteinExistence type="predicted"/>
<organism evidence="2 3">
    <name type="scientific">Caenorhabditis angaria</name>
    <dbReference type="NCBI Taxonomy" id="860376"/>
    <lineage>
        <taxon>Eukaryota</taxon>
        <taxon>Metazoa</taxon>
        <taxon>Ecdysozoa</taxon>
        <taxon>Nematoda</taxon>
        <taxon>Chromadorea</taxon>
        <taxon>Rhabditida</taxon>
        <taxon>Rhabditina</taxon>
        <taxon>Rhabditomorpha</taxon>
        <taxon>Rhabditoidea</taxon>
        <taxon>Rhabditidae</taxon>
        <taxon>Peloderinae</taxon>
        <taxon>Caenorhabditis</taxon>
    </lineage>
</organism>
<name>A0A9P1IQ93_9PELO</name>
<evidence type="ECO:0000256" key="1">
    <source>
        <dbReference type="SAM" id="MobiDB-lite"/>
    </source>
</evidence>
<feature type="compositionally biased region" description="Basic and acidic residues" evidence="1">
    <location>
        <begin position="19"/>
        <end position="57"/>
    </location>
</feature>
<dbReference type="AlphaFoldDB" id="A0A9P1IQ93"/>
<dbReference type="EMBL" id="CANHGI010000004">
    <property type="protein sequence ID" value="CAI5447402.1"/>
    <property type="molecule type" value="Genomic_DNA"/>
</dbReference>